<evidence type="ECO:0000256" key="3">
    <source>
        <dbReference type="ARBA" id="ARBA00022679"/>
    </source>
</evidence>
<name>A0ABV2TK55_9RHOO</name>
<dbReference type="InterPro" id="IPR022642">
    <property type="entry name" value="CheR_C"/>
</dbReference>
<dbReference type="Gene3D" id="3.40.50.150">
    <property type="entry name" value="Vaccinia Virus protein VP39"/>
    <property type="match status" value="1"/>
</dbReference>
<dbReference type="PROSITE" id="PS50123">
    <property type="entry name" value="CHER"/>
    <property type="match status" value="1"/>
</dbReference>
<dbReference type="GO" id="GO:0008168">
    <property type="term" value="F:methyltransferase activity"/>
    <property type="evidence" value="ECO:0007669"/>
    <property type="project" value="UniProtKB-KW"/>
</dbReference>
<dbReference type="PANTHER" id="PTHR24422:SF26">
    <property type="entry name" value="CHEMOTAXIS PROTEIN METHYLTRANSFERASE"/>
    <property type="match status" value="1"/>
</dbReference>
<organism evidence="7 8">
    <name type="scientific">Uliginosibacterium flavum</name>
    <dbReference type="NCBI Taxonomy" id="1396831"/>
    <lineage>
        <taxon>Bacteria</taxon>
        <taxon>Pseudomonadati</taxon>
        <taxon>Pseudomonadota</taxon>
        <taxon>Betaproteobacteria</taxon>
        <taxon>Rhodocyclales</taxon>
        <taxon>Zoogloeaceae</taxon>
        <taxon>Uliginosibacterium</taxon>
    </lineage>
</organism>
<dbReference type="Pfam" id="PF03705">
    <property type="entry name" value="CheR_N"/>
    <property type="match status" value="1"/>
</dbReference>
<comment type="caution">
    <text evidence="7">The sequence shown here is derived from an EMBL/GenBank/DDBJ whole genome shotgun (WGS) entry which is preliminary data.</text>
</comment>
<accession>A0ABV2TK55</accession>
<evidence type="ECO:0000256" key="2">
    <source>
        <dbReference type="ARBA" id="ARBA00022603"/>
    </source>
</evidence>
<evidence type="ECO:0000256" key="4">
    <source>
        <dbReference type="ARBA" id="ARBA00022691"/>
    </source>
</evidence>
<dbReference type="InterPro" id="IPR050903">
    <property type="entry name" value="Bact_Chemotaxis_MeTrfase"/>
</dbReference>
<evidence type="ECO:0000313" key="8">
    <source>
        <dbReference type="Proteomes" id="UP001549691"/>
    </source>
</evidence>
<keyword evidence="8" id="KW-1185">Reference proteome</keyword>
<dbReference type="EC" id="2.1.1.80" evidence="5"/>
<feature type="domain" description="CheR-type methyltransferase" evidence="6">
    <location>
        <begin position="3"/>
        <end position="273"/>
    </location>
</feature>
<dbReference type="SUPFAM" id="SSF53335">
    <property type="entry name" value="S-adenosyl-L-methionine-dependent methyltransferases"/>
    <property type="match status" value="1"/>
</dbReference>
<dbReference type="InterPro" id="IPR022641">
    <property type="entry name" value="CheR_N"/>
</dbReference>
<dbReference type="Pfam" id="PF01739">
    <property type="entry name" value="CheR"/>
    <property type="match status" value="1"/>
</dbReference>
<dbReference type="SUPFAM" id="SSF47757">
    <property type="entry name" value="Chemotaxis receptor methyltransferase CheR, N-terminal domain"/>
    <property type="match status" value="1"/>
</dbReference>
<dbReference type="InterPro" id="IPR026024">
    <property type="entry name" value="Chemotaxis_MeTrfase_CheR"/>
</dbReference>
<evidence type="ECO:0000313" key="7">
    <source>
        <dbReference type="EMBL" id="MET7014288.1"/>
    </source>
</evidence>
<dbReference type="InterPro" id="IPR036804">
    <property type="entry name" value="CheR_N_sf"/>
</dbReference>
<dbReference type="SMART" id="SM00138">
    <property type="entry name" value="MeTrc"/>
    <property type="match status" value="1"/>
</dbReference>
<evidence type="ECO:0000256" key="5">
    <source>
        <dbReference type="PIRNR" id="PIRNR000410"/>
    </source>
</evidence>
<dbReference type="RefSeq" id="WP_354600750.1">
    <property type="nucleotide sequence ID" value="NZ_JBEWZI010000008.1"/>
</dbReference>
<reference evidence="7 8" key="1">
    <citation type="submission" date="2024-07" db="EMBL/GenBank/DDBJ databases">
        <title>Uliginosibacterium flavum JJ3220;KACC:17644.</title>
        <authorList>
            <person name="Kim M.K."/>
        </authorList>
    </citation>
    <scope>NUCLEOTIDE SEQUENCE [LARGE SCALE GENOMIC DNA]</scope>
    <source>
        <strain evidence="7 8">KACC:17644</strain>
    </source>
</reference>
<dbReference type="Gene3D" id="1.10.155.10">
    <property type="entry name" value="Chemotaxis receptor methyltransferase CheR, N-terminal domain"/>
    <property type="match status" value="1"/>
</dbReference>
<comment type="function">
    <text evidence="5">Methylation of the membrane-bound methyl-accepting chemotaxis proteins (MCP) to form gamma-glutamyl methyl ester residues in MCP.</text>
</comment>
<proteinExistence type="predicted"/>
<evidence type="ECO:0000256" key="1">
    <source>
        <dbReference type="ARBA" id="ARBA00001541"/>
    </source>
</evidence>
<dbReference type="PIRSF" id="PIRSF000410">
    <property type="entry name" value="CheR"/>
    <property type="match status" value="1"/>
</dbReference>
<dbReference type="InterPro" id="IPR000780">
    <property type="entry name" value="CheR_MeTrfase"/>
</dbReference>
<keyword evidence="3 5" id="KW-0808">Transferase</keyword>
<dbReference type="PRINTS" id="PR00996">
    <property type="entry name" value="CHERMTFRASE"/>
</dbReference>
<dbReference type="GO" id="GO:0032259">
    <property type="term" value="P:methylation"/>
    <property type="evidence" value="ECO:0007669"/>
    <property type="project" value="UniProtKB-KW"/>
</dbReference>
<keyword evidence="2 5" id="KW-0489">Methyltransferase</keyword>
<dbReference type="InterPro" id="IPR029063">
    <property type="entry name" value="SAM-dependent_MTases_sf"/>
</dbReference>
<dbReference type="PANTHER" id="PTHR24422">
    <property type="entry name" value="CHEMOTAXIS PROTEIN METHYLTRANSFERASE"/>
    <property type="match status" value="1"/>
</dbReference>
<protein>
    <recommendedName>
        <fullName evidence="5">Chemotaxis protein methyltransferase</fullName>
        <ecNumber evidence="5">2.1.1.80</ecNumber>
    </recommendedName>
</protein>
<evidence type="ECO:0000259" key="6">
    <source>
        <dbReference type="PROSITE" id="PS50123"/>
    </source>
</evidence>
<dbReference type="Proteomes" id="UP001549691">
    <property type="component" value="Unassembled WGS sequence"/>
</dbReference>
<dbReference type="CDD" id="cd02440">
    <property type="entry name" value="AdoMet_MTases"/>
    <property type="match status" value="1"/>
</dbReference>
<keyword evidence="4 5" id="KW-0949">S-adenosyl-L-methionine</keyword>
<dbReference type="EMBL" id="JBEWZI010000008">
    <property type="protein sequence ID" value="MET7014288.1"/>
    <property type="molecule type" value="Genomic_DNA"/>
</dbReference>
<comment type="catalytic activity">
    <reaction evidence="1 5">
        <text>L-glutamyl-[protein] + S-adenosyl-L-methionine = [protein]-L-glutamate 5-O-methyl ester + S-adenosyl-L-homocysteine</text>
        <dbReference type="Rhea" id="RHEA:24452"/>
        <dbReference type="Rhea" id="RHEA-COMP:10208"/>
        <dbReference type="Rhea" id="RHEA-COMP:10311"/>
        <dbReference type="ChEBI" id="CHEBI:29973"/>
        <dbReference type="ChEBI" id="CHEBI:57856"/>
        <dbReference type="ChEBI" id="CHEBI:59789"/>
        <dbReference type="ChEBI" id="CHEBI:82795"/>
        <dbReference type="EC" id="2.1.1.80"/>
    </reaction>
</comment>
<gene>
    <name evidence="7" type="ORF">ABXR19_08800</name>
</gene>
<sequence length="281" mass="32415">MAVDVPSLKLSEQSFYILRELFERECGIHLHTDKKMLVVSRLQRRLELRHLQGFEDYCALLKQPAEAEERQWMVDALTTHETFFFRAPNQFQHLTRHALPMLAHRPLRIWSAAASTGEEAYSLAMTLAETLGAAGWELLGSDISGRAVWHAARGLYPLSRLEEMPKEYLKKYCRKGLGEYAGQLLVNRSLRARTQFFRHNLLDSAAKIGSFDVIFLRNVLIYFDPPRRRQILRNMLARLRPGGYLYIGHSESASDELVELESVGHSAWRSKQTNDMQRMAP</sequence>